<evidence type="ECO:0000256" key="2">
    <source>
        <dbReference type="ARBA" id="ARBA00023015"/>
    </source>
</evidence>
<dbReference type="Gene3D" id="3.30.890.10">
    <property type="entry name" value="Methyl-cpg-binding Protein 2, Chain A"/>
    <property type="match status" value="1"/>
</dbReference>
<feature type="compositionally biased region" description="Basic and acidic residues" evidence="6">
    <location>
        <begin position="120"/>
        <end position="134"/>
    </location>
</feature>
<keyword evidence="4" id="KW-0804">Transcription</keyword>
<dbReference type="HOGENOM" id="CLU_1091534_0_0_1"/>
<comment type="subcellular location">
    <subcellularLocation>
        <location evidence="1">Nucleus</location>
    </subcellularLocation>
</comment>
<name>D8QR39_SELML</name>
<feature type="compositionally biased region" description="Basic and acidic residues" evidence="6">
    <location>
        <begin position="207"/>
        <end position="219"/>
    </location>
</feature>
<dbReference type="STRING" id="88036.D8QR39"/>
<evidence type="ECO:0000256" key="6">
    <source>
        <dbReference type="SAM" id="MobiDB-lite"/>
    </source>
</evidence>
<dbReference type="Pfam" id="PF01429">
    <property type="entry name" value="MBD"/>
    <property type="match status" value="1"/>
</dbReference>
<dbReference type="PROSITE" id="PS50982">
    <property type="entry name" value="MBD"/>
    <property type="match status" value="1"/>
</dbReference>
<feature type="domain" description="MBD" evidence="7">
    <location>
        <begin position="50"/>
        <end position="120"/>
    </location>
</feature>
<gene>
    <name evidence="8" type="ORF">SELMODRAFT_437471</name>
</gene>
<organism evidence="9">
    <name type="scientific">Selaginella moellendorffii</name>
    <name type="common">Spikemoss</name>
    <dbReference type="NCBI Taxonomy" id="88036"/>
    <lineage>
        <taxon>Eukaryota</taxon>
        <taxon>Viridiplantae</taxon>
        <taxon>Streptophyta</taxon>
        <taxon>Embryophyta</taxon>
        <taxon>Tracheophyta</taxon>
        <taxon>Lycopodiopsida</taxon>
        <taxon>Selaginellales</taxon>
        <taxon>Selaginellaceae</taxon>
        <taxon>Selaginella</taxon>
    </lineage>
</organism>
<evidence type="ECO:0000313" key="8">
    <source>
        <dbReference type="EMBL" id="EFJ38555.1"/>
    </source>
</evidence>
<dbReference type="InParanoid" id="D8QR39"/>
<reference evidence="8 9" key="1">
    <citation type="journal article" date="2011" name="Science">
        <title>The Selaginella genome identifies genetic changes associated with the evolution of vascular plants.</title>
        <authorList>
            <person name="Banks J.A."/>
            <person name="Nishiyama T."/>
            <person name="Hasebe M."/>
            <person name="Bowman J.L."/>
            <person name="Gribskov M."/>
            <person name="dePamphilis C."/>
            <person name="Albert V.A."/>
            <person name="Aono N."/>
            <person name="Aoyama T."/>
            <person name="Ambrose B.A."/>
            <person name="Ashton N.W."/>
            <person name="Axtell M.J."/>
            <person name="Barker E."/>
            <person name="Barker M.S."/>
            <person name="Bennetzen J.L."/>
            <person name="Bonawitz N.D."/>
            <person name="Chapple C."/>
            <person name="Cheng C."/>
            <person name="Correa L.G."/>
            <person name="Dacre M."/>
            <person name="DeBarry J."/>
            <person name="Dreyer I."/>
            <person name="Elias M."/>
            <person name="Engstrom E.M."/>
            <person name="Estelle M."/>
            <person name="Feng L."/>
            <person name="Finet C."/>
            <person name="Floyd S.K."/>
            <person name="Frommer W.B."/>
            <person name="Fujita T."/>
            <person name="Gramzow L."/>
            <person name="Gutensohn M."/>
            <person name="Harholt J."/>
            <person name="Hattori M."/>
            <person name="Heyl A."/>
            <person name="Hirai T."/>
            <person name="Hiwatashi Y."/>
            <person name="Ishikawa M."/>
            <person name="Iwata M."/>
            <person name="Karol K.G."/>
            <person name="Koehler B."/>
            <person name="Kolukisaoglu U."/>
            <person name="Kubo M."/>
            <person name="Kurata T."/>
            <person name="Lalonde S."/>
            <person name="Li K."/>
            <person name="Li Y."/>
            <person name="Litt A."/>
            <person name="Lyons E."/>
            <person name="Manning G."/>
            <person name="Maruyama T."/>
            <person name="Michael T.P."/>
            <person name="Mikami K."/>
            <person name="Miyazaki S."/>
            <person name="Morinaga S."/>
            <person name="Murata T."/>
            <person name="Mueller-Roeber B."/>
            <person name="Nelson D.R."/>
            <person name="Obara M."/>
            <person name="Oguri Y."/>
            <person name="Olmstead R.G."/>
            <person name="Onodera N."/>
            <person name="Petersen B.L."/>
            <person name="Pils B."/>
            <person name="Prigge M."/>
            <person name="Rensing S.A."/>
            <person name="Riano-Pachon D.M."/>
            <person name="Roberts A.W."/>
            <person name="Sato Y."/>
            <person name="Scheller H.V."/>
            <person name="Schulz B."/>
            <person name="Schulz C."/>
            <person name="Shakirov E.V."/>
            <person name="Shibagaki N."/>
            <person name="Shinohara N."/>
            <person name="Shippen D.E."/>
            <person name="Soerensen I."/>
            <person name="Sotooka R."/>
            <person name="Sugimoto N."/>
            <person name="Sugita M."/>
            <person name="Sumikawa N."/>
            <person name="Tanurdzic M."/>
            <person name="Theissen G."/>
            <person name="Ulvskov P."/>
            <person name="Wakazuki S."/>
            <person name="Weng J.K."/>
            <person name="Willats W.W."/>
            <person name="Wipf D."/>
            <person name="Wolf P.G."/>
            <person name="Yang L."/>
            <person name="Zimmer A.D."/>
            <person name="Zhu Q."/>
            <person name="Mitros T."/>
            <person name="Hellsten U."/>
            <person name="Loque D."/>
            <person name="Otillar R."/>
            <person name="Salamov A."/>
            <person name="Schmutz J."/>
            <person name="Shapiro H."/>
            <person name="Lindquist E."/>
            <person name="Lucas S."/>
            <person name="Rokhsar D."/>
            <person name="Grigoriev I.V."/>
        </authorList>
    </citation>
    <scope>NUCLEOTIDE SEQUENCE [LARGE SCALE GENOMIC DNA]</scope>
</reference>
<dbReference type="eggNOG" id="ENOG502RYIM">
    <property type="taxonomic scope" value="Eukaryota"/>
</dbReference>
<dbReference type="OrthoDB" id="1435582at2759"/>
<sequence length="255" mass="27216">MTGAQPVRERVSDGLQVRMERKETLAKKNIMAASEEEAMAAMVEGDELAGDGIVWEELPAPPGWKKKVAQRRGGTPRRGDITFVAPDGEEIKSKRQLERYLKANSGGPPVADFDWGTGETPRRSERLSSRKRPSDSWAEAEPTTPRRGRKKKAVAAIKSPDDEEGGVKDSDKADENGKEEQDGGAKAEAKTTQDEAAGEETPAAAEDPAKEDQSGDQAKKGAGKASSTAPVISCAKTETMAKSQEAQPAQIGVSS</sequence>
<evidence type="ECO:0000256" key="5">
    <source>
        <dbReference type="ARBA" id="ARBA00023242"/>
    </source>
</evidence>
<dbReference type="SUPFAM" id="SSF54171">
    <property type="entry name" value="DNA-binding domain"/>
    <property type="match status" value="1"/>
</dbReference>
<dbReference type="GO" id="GO:0003677">
    <property type="term" value="F:DNA binding"/>
    <property type="evidence" value="ECO:0007669"/>
    <property type="project" value="UniProtKB-KW"/>
</dbReference>
<dbReference type="PANTHER" id="PTHR33729">
    <property type="entry name" value="METHYL-CPG BINDING DOMAIN CONTAINING PROTEIN, EXPRESSED"/>
    <property type="match status" value="1"/>
</dbReference>
<proteinExistence type="predicted"/>
<feature type="region of interest" description="Disordered" evidence="6">
    <location>
        <begin position="64"/>
        <end position="230"/>
    </location>
</feature>
<keyword evidence="5" id="KW-0539">Nucleus</keyword>
<feature type="compositionally biased region" description="Basic and acidic residues" evidence="6">
    <location>
        <begin position="165"/>
        <end position="193"/>
    </location>
</feature>
<dbReference type="InterPro" id="IPR039622">
    <property type="entry name" value="MBD10/11"/>
</dbReference>
<dbReference type="InterPro" id="IPR016177">
    <property type="entry name" value="DNA-bd_dom_sf"/>
</dbReference>
<dbReference type="GO" id="GO:0005634">
    <property type="term" value="C:nucleus"/>
    <property type="evidence" value="ECO:0007669"/>
    <property type="project" value="UniProtKB-SubCell"/>
</dbReference>
<evidence type="ECO:0000259" key="7">
    <source>
        <dbReference type="PROSITE" id="PS50982"/>
    </source>
</evidence>
<accession>D8QR39</accession>
<dbReference type="AlphaFoldDB" id="D8QR39"/>
<dbReference type="SMART" id="SM00391">
    <property type="entry name" value="MBD"/>
    <property type="match status" value="1"/>
</dbReference>
<evidence type="ECO:0000256" key="3">
    <source>
        <dbReference type="ARBA" id="ARBA00023125"/>
    </source>
</evidence>
<dbReference type="CDD" id="cd01396">
    <property type="entry name" value="MeCP2_MBD"/>
    <property type="match status" value="1"/>
</dbReference>
<dbReference type="PANTHER" id="PTHR33729:SF6">
    <property type="entry name" value="METHYL-CPG-BINDING DOMAIN-CONTAINING PROTEIN 11"/>
    <property type="match status" value="1"/>
</dbReference>
<keyword evidence="2" id="KW-0805">Transcription regulation</keyword>
<protein>
    <recommendedName>
        <fullName evidence="7">MBD domain-containing protein</fullName>
    </recommendedName>
</protein>
<evidence type="ECO:0000313" key="9">
    <source>
        <dbReference type="Proteomes" id="UP000001514"/>
    </source>
</evidence>
<dbReference type="Proteomes" id="UP000001514">
    <property type="component" value="Unassembled WGS sequence"/>
</dbReference>
<evidence type="ECO:0000256" key="1">
    <source>
        <dbReference type="ARBA" id="ARBA00004123"/>
    </source>
</evidence>
<feature type="compositionally biased region" description="Basic and acidic residues" evidence="6">
    <location>
        <begin position="89"/>
        <end position="101"/>
    </location>
</feature>
<evidence type="ECO:0000256" key="4">
    <source>
        <dbReference type="ARBA" id="ARBA00023163"/>
    </source>
</evidence>
<keyword evidence="3" id="KW-0238">DNA-binding</keyword>
<dbReference type="FunCoup" id="D8QR39">
    <property type="interactions" value="31"/>
</dbReference>
<dbReference type="InterPro" id="IPR001739">
    <property type="entry name" value="Methyl_CpG_DNA-bd"/>
</dbReference>
<dbReference type="Gramene" id="EFJ38555">
    <property type="protein sequence ID" value="EFJ38555"/>
    <property type="gene ID" value="SELMODRAFT_437471"/>
</dbReference>
<dbReference type="KEGG" id="smo:SELMODRAFT_437471"/>
<keyword evidence="9" id="KW-1185">Reference proteome</keyword>
<dbReference type="EMBL" id="GL377565">
    <property type="protein sequence ID" value="EFJ38555.1"/>
    <property type="molecule type" value="Genomic_DNA"/>
</dbReference>
<dbReference type="OMA" id="WNTSETP"/>